<keyword evidence="9 13" id="KW-0472">Membrane</keyword>
<comment type="subcellular location">
    <subcellularLocation>
        <location evidence="1">Cell membrane</location>
    </subcellularLocation>
    <subcellularLocation>
        <location evidence="12">Endomembrane system</location>
        <topology evidence="12">Single-pass membrane protein</topology>
    </subcellularLocation>
</comment>
<sequence length="902" mass="98249">MTTSNSALVTSMLAFSLLLVSLFPLIQGQAVSTPYTSSNVLYSKHHFQPTRLQSSILRRELSHKRSTLDHTFQLGKELHHPFVNRLDGSVVAVNATIAPSEVNALLAIRESIHVDPFGALANWSAKANSSYCTSWMGVSCDDMGHVISIELTDLMLNGTLNPTIGNLMHLSYLNLSGNSLYGDLPLDLMRCKSLVVVDLSVNYLDGKLLAGHLYKLPKLEYIDFSNNKFSGLLPEVPQNSCVSLTNLMIAFTNLYGAIPSSLDRCKDLRVLVLYSNQLSGNIPISLGKLYKLVKLVLGINGLTGHIPSQLTSLKNLQILGLDLNNLQGPIPTSLGDMTSLVQLNLEWNQLTGHIPSQLASLKNIQLLILENNTLQGPIPPSLGGMTSLTTLYLGNNQLTGHIPSELASLKNLQFLYLNSNNLQGPIPPLLGGMTSLVELWFDGNQLSGHIPSELASLKNLQILGLGSNNLKGPIPTQLGGMTSLVELGLSNNHLSGHIPSELGSLKQLQLLTLQQNNLSGPIPPSLQNCSFLQYLILSDNNLSGTLPSGFEDVTVFWPSLYVFSISNNKLEGNLPLSLASLNSTVAFMDFSMNNFIGTLSTEVDGSHLSSLRVLLVSYNQLEGPIPSWIGGLRSLQVLDVSHNKLTGSIPQNFGNLDGYKVQSGNVSWNPLGSWNPSGTGFIDMVLTPKGQDISEDYAYIWLETTYMDMSSNALEGEIPTGITDLVGMKYLLLSNNKLEGGISPAFQYMEQLETLDLSQNNLSGVIPTSLPFALSTFNVSYNNLNGAIPIGNQFNTFDMSSYIPRNPGLCGDVIKRPCVVDNVPPIGDSTESNEYQIFDYGSLPPFAIGLVSGFFVVVAISLTWAPAFDFVFGGEVRRREEEKRYVASMLRPQQYGLFKYPT</sequence>
<evidence type="ECO:0000256" key="10">
    <source>
        <dbReference type="ARBA" id="ARBA00023170"/>
    </source>
</evidence>
<keyword evidence="5 13" id="KW-0812">Transmembrane</keyword>
<dbReference type="InterPro" id="IPR013210">
    <property type="entry name" value="LRR_N_plant-typ"/>
</dbReference>
<comment type="caution">
    <text evidence="16">The sequence shown here is derived from an EMBL/GenBank/DDBJ whole genome shotgun (WGS) entry which is preliminary data.</text>
</comment>
<dbReference type="InterPro" id="IPR032675">
    <property type="entry name" value="LRR_dom_sf"/>
</dbReference>
<dbReference type="SMART" id="SM00365">
    <property type="entry name" value="LRR_SD22"/>
    <property type="match status" value="5"/>
</dbReference>
<evidence type="ECO:0000256" key="13">
    <source>
        <dbReference type="SAM" id="Phobius"/>
    </source>
</evidence>
<evidence type="ECO:0000313" key="16">
    <source>
        <dbReference type="EMBL" id="KAG0561029.1"/>
    </source>
</evidence>
<keyword evidence="4" id="KW-0433">Leucine-rich repeat</keyword>
<evidence type="ECO:0000256" key="2">
    <source>
        <dbReference type="ARBA" id="ARBA00009592"/>
    </source>
</evidence>
<keyword evidence="10" id="KW-0675">Receptor</keyword>
<evidence type="ECO:0000256" key="6">
    <source>
        <dbReference type="ARBA" id="ARBA00022729"/>
    </source>
</evidence>
<evidence type="ECO:0000256" key="3">
    <source>
        <dbReference type="ARBA" id="ARBA00022475"/>
    </source>
</evidence>
<keyword evidence="8 13" id="KW-1133">Transmembrane helix</keyword>
<dbReference type="Pfam" id="PF08263">
    <property type="entry name" value="LRRNT_2"/>
    <property type="match status" value="1"/>
</dbReference>
<evidence type="ECO:0000313" key="17">
    <source>
        <dbReference type="Proteomes" id="UP000822688"/>
    </source>
</evidence>
<keyword evidence="6 14" id="KW-0732">Signal</keyword>
<protein>
    <recommendedName>
        <fullName evidence="15">Leucine-rich repeat-containing N-terminal plant-type domain-containing protein</fullName>
    </recommendedName>
</protein>
<evidence type="ECO:0000256" key="5">
    <source>
        <dbReference type="ARBA" id="ARBA00022692"/>
    </source>
</evidence>
<dbReference type="AlphaFoldDB" id="A0A8T0GRT1"/>
<evidence type="ECO:0000259" key="15">
    <source>
        <dbReference type="Pfam" id="PF08263"/>
    </source>
</evidence>
<dbReference type="GO" id="GO:0012505">
    <property type="term" value="C:endomembrane system"/>
    <property type="evidence" value="ECO:0007669"/>
    <property type="project" value="UniProtKB-SubCell"/>
</dbReference>
<dbReference type="GO" id="GO:0009791">
    <property type="term" value="P:post-embryonic development"/>
    <property type="evidence" value="ECO:0007669"/>
    <property type="project" value="UniProtKB-ARBA"/>
</dbReference>
<dbReference type="FunFam" id="3.80.10.10:FF:000129">
    <property type="entry name" value="Leucine-rich repeat receptor-like kinase"/>
    <property type="match status" value="1"/>
</dbReference>
<evidence type="ECO:0000256" key="7">
    <source>
        <dbReference type="ARBA" id="ARBA00022737"/>
    </source>
</evidence>
<keyword evidence="17" id="KW-1185">Reference proteome</keyword>
<feature type="transmembrane region" description="Helical" evidence="13">
    <location>
        <begin position="846"/>
        <end position="872"/>
    </location>
</feature>
<dbReference type="FunFam" id="3.80.10.10:FF:000233">
    <property type="entry name" value="Leucine-rich repeat receptor-like protein kinase TDR"/>
    <property type="match status" value="1"/>
</dbReference>
<dbReference type="PRINTS" id="PR00019">
    <property type="entry name" value="LEURICHRPT"/>
</dbReference>
<name>A0A8T0GRT1_CERPU</name>
<dbReference type="FunFam" id="3.80.10.10:FF:000041">
    <property type="entry name" value="LRR receptor-like serine/threonine-protein kinase ERECTA"/>
    <property type="match status" value="1"/>
</dbReference>
<keyword evidence="7" id="KW-0677">Repeat</keyword>
<evidence type="ECO:0000256" key="12">
    <source>
        <dbReference type="ARBA" id="ARBA00037847"/>
    </source>
</evidence>
<accession>A0A8T0GRT1</accession>
<dbReference type="PANTHER" id="PTHR48052:SF8">
    <property type="entry name" value="LRR RECEPTOR-LIKE SERINE_THREONINE-PROTEIN KINASE FLS2"/>
    <property type="match status" value="1"/>
</dbReference>
<gene>
    <name evidence="16" type="ORF">KC19_9G032200</name>
</gene>
<dbReference type="SUPFAM" id="SSF52058">
    <property type="entry name" value="L domain-like"/>
    <property type="match status" value="2"/>
</dbReference>
<evidence type="ECO:0000256" key="9">
    <source>
        <dbReference type="ARBA" id="ARBA00023136"/>
    </source>
</evidence>
<feature type="signal peptide" evidence="14">
    <location>
        <begin position="1"/>
        <end position="28"/>
    </location>
</feature>
<organism evidence="16 17">
    <name type="scientific">Ceratodon purpureus</name>
    <name type="common">Fire moss</name>
    <name type="synonym">Dicranum purpureum</name>
    <dbReference type="NCBI Taxonomy" id="3225"/>
    <lineage>
        <taxon>Eukaryota</taxon>
        <taxon>Viridiplantae</taxon>
        <taxon>Streptophyta</taxon>
        <taxon>Embryophyta</taxon>
        <taxon>Bryophyta</taxon>
        <taxon>Bryophytina</taxon>
        <taxon>Bryopsida</taxon>
        <taxon>Dicranidae</taxon>
        <taxon>Pseudoditrichales</taxon>
        <taxon>Ditrichaceae</taxon>
        <taxon>Ceratodon</taxon>
    </lineage>
</organism>
<keyword evidence="11" id="KW-0325">Glycoprotein</keyword>
<evidence type="ECO:0000256" key="8">
    <source>
        <dbReference type="ARBA" id="ARBA00022989"/>
    </source>
</evidence>
<keyword evidence="3" id="KW-1003">Cell membrane</keyword>
<dbReference type="Proteomes" id="UP000822688">
    <property type="component" value="Chromosome 9"/>
</dbReference>
<evidence type="ECO:0000256" key="1">
    <source>
        <dbReference type="ARBA" id="ARBA00004236"/>
    </source>
</evidence>
<dbReference type="Pfam" id="PF13855">
    <property type="entry name" value="LRR_8"/>
    <property type="match status" value="3"/>
</dbReference>
<comment type="similarity">
    <text evidence="2">Belongs to the RLP family.</text>
</comment>
<dbReference type="FunFam" id="3.80.10.10:FF:000213">
    <property type="entry name" value="Tyrosine-sulfated glycopeptide receptor 1"/>
    <property type="match status" value="1"/>
</dbReference>
<feature type="chain" id="PRO_5035835112" description="Leucine-rich repeat-containing N-terminal plant-type domain-containing protein" evidence="14">
    <location>
        <begin position="29"/>
        <end position="902"/>
    </location>
</feature>
<dbReference type="InterPro" id="IPR003591">
    <property type="entry name" value="Leu-rich_rpt_typical-subtyp"/>
</dbReference>
<reference evidence="16" key="1">
    <citation type="submission" date="2020-06" db="EMBL/GenBank/DDBJ databases">
        <title>WGS assembly of Ceratodon purpureus strain R40.</title>
        <authorList>
            <person name="Carey S.B."/>
            <person name="Jenkins J."/>
            <person name="Shu S."/>
            <person name="Lovell J.T."/>
            <person name="Sreedasyam A."/>
            <person name="Maumus F."/>
            <person name="Tiley G.P."/>
            <person name="Fernandez-Pozo N."/>
            <person name="Barry K."/>
            <person name="Chen C."/>
            <person name="Wang M."/>
            <person name="Lipzen A."/>
            <person name="Daum C."/>
            <person name="Saski C.A."/>
            <person name="Payton A.C."/>
            <person name="Mcbreen J.C."/>
            <person name="Conrad R.E."/>
            <person name="Kollar L.M."/>
            <person name="Olsson S."/>
            <person name="Huttunen S."/>
            <person name="Landis J.B."/>
            <person name="Wickett N.J."/>
            <person name="Johnson M.G."/>
            <person name="Rensing S.A."/>
            <person name="Grimwood J."/>
            <person name="Schmutz J."/>
            <person name="Mcdaniel S.F."/>
        </authorList>
    </citation>
    <scope>NUCLEOTIDE SEQUENCE</scope>
    <source>
        <strain evidence="16">R40</strain>
    </source>
</reference>
<evidence type="ECO:0000256" key="4">
    <source>
        <dbReference type="ARBA" id="ARBA00022614"/>
    </source>
</evidence>
<dbReference type="PANTHER" id="PTHR48052">
    <property type="entry name" value="UNNAMED PRODUCT"/>
    <property type="match status" value="1"/>
</dbReference>
<evidence type="ECO:0000256" key="11">
    <source>
        <dbReference type="ARBA" id="ARBA00023180"/>
    </source>
</evidence>
<dbReference type="InterPro" id="IPR001611">
    <property type="entry name" value="Leu-rich_rpt"/>
</dbReference>
<dbReference type="Gene3D" id="3.80.10.10">
    <property type="entry name" value="Ribonuclease Inhibitor"/>
    <property type="match status" value="3"/>
</dbReference>
<evidence type="ECO:0000256" key="14">
    <source>
        <dbReference type="SAM" id="SignalP"/>
    </source>
</evidence>
<feature type="domain" description="Leucine-rich repeat-containing N-terminal plant-type" evidence="15">
    <location>
        <begin position="99"/>
        <end position="141"/>
    </location>
</feature>
<dbReference type="GO" id="GO:0005886">
    <property type="term" value="C:plasma membrane"/>
    <property type="evidence" value="ECO:0007669"/>
    <property type="project" value="UniProtKB-SubCell"/>
</dbReference>
<dbReference type="SMART" id="SM00369">
    <property type="entry name" value="LRR_TYP"/>
    <property type="match status" value="10"/>
</dbReference>
<proteinExistence type="inferred from homology"/>
<dbReference type="EMBL" id="CM026430">
    <property type="protein sequence ID" value="KAG0561029.1"/>
    <property type="molecule type" value="Genomic_DNA"/>
</dbReference>
<dbReference type="Pfam" id="PF00560">
    <property type="entry name" value="LRR_1"/>
    <property type="match status" value="9"/>
</dbReference>